<dbReference type="KEGG" id="cput:CONPUDRAFT_27963"/>
<dbReference type="OrthoDB" id="3270175at2759"/>
<dbReference type="InterPro" id="IPR012337">
    <property type="entry name" value="RNaseH-like_sf"/>
</dbReference>
<name>R7SFI8_CONPW</name>
<organism evidence="2 3">
    <name type="scientific">Coniophora puteana (strain RWD-64-598)</name>
    <name type="common">Brown rot fungus</name>
    <dbReference type="NCBI Taxonomy" id="741705"/>
    <lineage>
        <taxon>Eukaryota</taxon>
        <taxon>Fungi</taxon>
        <taxon>Dikarya</taxon>
        <taxon>Basidiomycota</taxon>
        <taxon>Agaricomycotina</taxon>
        <taxon>Agaricomycetes</taxon>
        <taxon>Agaricomycetidae</taxon>
        <taxon>Boletales</taxon>
        <taxon>Coniophorineae</taxon>
        <taxon>Coniophoraceae</taxon>
        <taxon>Coniophora</taxon>
    </lineage>
</organism>
<reference evidence="3" key="1">
    <citation type="journal article" date="2012" name="Science">
        <title>The Paleozoic origin of enzymatic lignin decomposition reconstructed from 31 fungal genomes.</title>
        <authorList>
            <person name="Floudas D."/>
            <person name="Binder M."/>
            <person name="Riley R."/>
            <person name="Barry K."/>
            <person name="Blanchette R.A."/>
            <person name="Henrissat B."/>
            <person name="Martinez A.T."/>
            <person name="Otillar R."/>
            <person name="Spatafora J.W."/>
            <person name="Yadav J.S."/>
            <person name="Aerts A."/>
            <person name="Benoit I."/>
            <person name="Boyd A."/>
            <person name="Carlson A."/>
            <person name="Copeland A."/>
            <person name="Coutinho P.M."/>
            <person name="de Vries R.P."/>
            <person name="Ferreira P."/>
            <person name="Findley K."/>
            <person name="Foster B."/>
            <person name="Gaskell J."/>
            <person name="Glotzer D."/>
            <person name="Gorecki P."/>
            <person name="Heitman J."/>
            <person name="Hesse C."/>
            <person name="Hori C."/>
            <person name="Igarashi K."/>
            <person name="Jurgens J.A."/>
            <person name="Kallen N."/>
            <person name="Kersten P."/>
            <person name="Kohler A."/>
            <person name="Kuees U."/>
            <person name="Kumar T.K.A."/>
            <person name="Kuo A."/>
            <person name="LaButti K."/>
            <person name="Larrondo L.F."/>
            <person name="Lindquist E."/>
            <person name="Ling A."/>
            <person name="Lombard V."/>
            <person name="Lucas S."/>
            <person name="Lundell T."/>
            <person name="Martin R."/>
            <person name="McLaughlin D.J."/>
            <person name="Morgenstern I."/>
            <person name="Morin E."/>
            <person name="Murat C."/>
            <person name="Nagy L.G."/>
            <person name="Nolan M."/>
            <person name="Ohm R.A."/>
            <person name="Patyshakuliyeva A."/>
            <person name="Rokas A."/>
            <person name="Ruiz-Duenas F.J."/>
            <person name="Sabat G."/>
            <person name="Salamov A."/>
            <person name="Samejima M."/>
            <person name="Schmutz J."/>
            <person name="Slot J.C."/>
            <person name="St John F."/>
            <person name="Stenlid J."/>
            <person name="Sun H."/>
            <person name="Sun S."/>
            <person name="Syed K."/>
            <person name="Tsang A."/>
            <person name="Wiebenga A."/>
            <person name="Young D."/>
            <person name="Pisabarro A."/>
            <person name="Eastwood D.C."/>
            <person name="Martin F."/>
            <person name="Cullen D."/>
            <person name="Grigoriev I.V."/>
            <person name="Hibbett D.S."/>
        </authorList>
    </citation>
    <scope>NUCLEOTIDE SEQUENCE [LARGE SCALE GENOMIC DNA]</scope>
    <source>
        <strain evidence="3">RWD-64-598 SS2</strain>
    </source>
</reference>
<dbReference type="Pfam" id="PF05699">
    <property type="entry name" value="Dimer_Tnp_hAT"/>
    <property type="match status" value="1"/>
</dbReference>
<keyword evidence="3" id="KW-1185">Reference proteome</keyword>
<feature type="non-terminal residue" evidence="2">
    <location>
        <position position="61"/>
    </location>
</feature>
<dbReference type="OMA" id="HAWKPEV"/>
<evidence type="ECO:0000313" key="2">
    <source>
        <dbReference type="EMBL" id="EIW73844.1"/>
    </source>
</evidence>
<gene>
    <name evidence="2" type="ORF">CONPUDRAFT_27963</name>
</gene>
<accession>R7SFI8</accession>
<dbReference type="PANTHER" id="PTHR47611">
    <property type="entry name" value="HAT DIMERISATION DOMAIN, C-TERMINAL"/>
    <property type="match status" value="1"/>
</dbReference>
<dbReference type="AlphaFoldDB" id="R7SFI8"/>
<sequence>YPTLSRIALDILPIQASSVPCERLFSAAKEIATDKRARLSLVRFEQLQMLKHAWKPEVIDF</sequence>
<proteinExistence type="predicted"/>
<dbReference type="InterPro" id="IPR008906">
    <property type="entry name" value="HATC_C_dom"/>
</dbReference>
<dbReference type="GeneID" id="19206633"/>
<feature type="domain" description="HAT C-terminal dimerisation" evidence="1">
    <location>
        <begin position="1"/>
        <end position="51"/>
    </location>
</feature>
<dbReference type="Proteomes" id="UP000053558">
    <property type="component" value="Unassembled WGS sequence"/>
</dbReference>
<dbReference type="SUPFAM" id="SSF53098">
    <property type="entry name" value="Ribonuclease H-like"/>
    <property type="match status" value="1"/>
</dbReference>
<dbReference type="PANTHER" id="PTHR47611:SF1">
    <property type="entry name" value="CCHC-TYPE DOMAIN-CONTAINING PROTEIN"/>
    <property type="match status" value="1"/>
</dbReference>
<protein>
    <recommendedName>
        <fullName evidence="1">HAT C-terminal dimerisation domain-containing protein</fullName>
    </recommendedName>
</protein>
<evidence type="ECO:0000313" key="3">
    <source>
        <dbReference type="Proteomes" id="UP000053558"/>
    </source>
</evidence>
<dbReference type="EMBL" id="JH711635">
    <property type="protein sequence ID" value="EIW73844.1"/>
    <property type="molecule type" value="Genomic_DNA"/>
</dbReference>
<dbReference type="RefSeq" id="XP_007775978.1">
    <property type="nucleotide sequence ID" value="XM_007777788.1"/>
</dbReference>
<feature type="non-terminal residue" evidence="2">
    <location>
        <position position="1"/>
    </location>
</feature>
<evidence type="ECO:0000259" key="1">
    <source>
        <dbReference type="Pfam" id="PF05699"/>
    </source>
</evidence>
<dbReference type="GO" id="GO:0046983">
    <property type="term" value="F:protein dimerization activity"/>
    <property type="evidence" value="ECO:0007669"/>
    <property type="project" value="InterPro"/>
</dbReference>